<evidence type="ECO:0000313" key="1">
    <source>
        <dbReference type="EMBL" id="RAU82813.1"/>
    </source>
</evidence>
<sequence>MYVFYQLNRAVIAATLCEERAVPESTCQGSCYLKKELKKAQEQNKQTHRHFAQGTDLVLFLYPLAAPLKEVSAEIKTQKHTYLAGSSSEFSMMIFHPPAYRFS</sequence>
<dbReference type="AlphaFoldDB" id="A0A364REU5"/>
<protein>
    <submittedName>
        <fullName evidence="1">Uncharacterized protein</fullName>
    </submittedName>
</protein>
<accession>A0A364REU5</accession>
<keyword evidence="2" id="KW-1185">Reference proteome</keyword>
<dbReference type="EMBL" id="QMDV01000002">
    <property type="protein sequence ID" value="RAU82813.1"/>
    <property type="molecule type" value="Genomic_DNA"/>
</dbReference>
<gene>
    <name evidence="1" type="ORF">DP923_06055</name>
</gene>
<evidence type="ECO:0000313" key="2">
    <source>
        <dbReference type="Proteomes" id="UP000251692"/>
    </source>
</evidence>
<comment type="caution">
    <text evidence="1">The sequence shown here is derived from an EMBL/GenBank/DDBJ whole genome shotgun (WGS) entry which is preliminary data.</text>
</comment>
<organism evidence="1 2">
    <name type="scientific">Pontibacter arcticus</name>
    <dbReference type="NCBI Taxonomy" id="2080288"/>
    <lineage>
        <taxon>Bacteria</taxon>
        <taxon>Pseudomonadati</taxon>
        <taxon>Bacteroidota</taxon>
        <taxon>Cytophagia</taxon>
        <taxon>Cytophagales</taxon>
        <taxon>Hymenobacteraceae</taxon>
        <taxon>Pontibacter</taxon>
    </lineage>
</organism>
<reference evidence="1 2" key="1">
    <citation type="submission" date="2018-06" db="EMBL/GenBank/DDBJ databases">
        <authorList>
            <person name="Liu Z.-W."/>
        </authorList>
    </citation>
    <scope>NUCLEOTIDE SEQUENCE [LARGE SCALE GENOMIC DNA]</scope>
    <source>
        <strain evidence="1 2">2b14</strain>
    </source>
</reference>
<name>A0A364REU5_9BACT</name>
<proteinExistence type="predicted"/>
<dbReference type="Proteomes" id="UP000251692">
    <property type="component" value="Unassembled WGS sequence"/>
</dbReference>
<reference evidence="1 2" key="2">
    <citation type="submission" date="2018-07" db="EMBL/GenBank/DDBJ databases">
        <title>Pontibacter sp. 2b14 genomic sequence and assembly.</title>
        <authorList>
            <person name="Du Z.-J."/>
        </authorList>
    </citation>
    <scope>NUCLEOTIDE SEQUENCE [LARGE SCALE GENOMIC DNA]</scope>
    <source>
        <strain evidence="1 2">2b14</strain>
    </source>
</reference>